<evidence type="ECO:0000256" key="1">
    <source>
        <dbReference type="ARBA" id="ARBA00004926"/>
    </source>
</evidence>
<comment type="catalytic activity">
    <reaction evidence="7 8">
        <text>alpha-D-glucose 6-phosphate = beta-D-fructose 6-phosphate</text>
        <dbReference type="Rhea" id="RHEA:11816"/>
        <dbReference type="ChEBI" id="CHEBI:57634"/>
        <dbReference type="ChEBI" id="CHEBI:58225"/>
        <dbReference type="EC" id="5.3.1.9"/>
    </reaction>
</comment>
<comment type="similarity">
    <text evidence="2 8">Belongs to the GPI family.</text>
</comment>
<dbReference type="EMBL" id="JAJJMB010009125">
    <property type="protein sequence ID" value="KAI3915891.1"/>
    <property type="molecule type" value="Genomic_DNA"/>
</dbReference>
<keyword evidence="5 8" id="KW-0324">Glycolysis</keyword>
<dbReference type="GO" id="GO:0006096">
    <property type="term" value="P:glycolytic process"/>
    <property type="evidence" value="ECO:0007669"/>
    <property type="project" value="UniProtKB-KW"/>
</dbReference>
<keyword evidence="6 8" id="KW-0413">Isomerase</keyword>
<dbReference type="FunFam" id="3.40.50.10490:FF:000021">
    <property type="entry name" value="Glucose-6-phosphate isomerase"/>
    <property type="match status" value="1"/>
</dbReference>
<dbReference type="GO" id="GO:0004347">
    <property type="term" value="F:glucose-6-phosphate isomerase activity"/>
    <property type="evidence" value="ECO:0007669"/>
    <property type="project" value="UniProtKB-EC"/>
</dbReference>
<comment type="pathway">
    <text evidence="1 8">Carbohydrate degradation; glycolysis; D-glyceraldehyde 3-phosphate and glycerone phosphate from D-glucose: step 2/4.</text>
</comment>
<evidence type="ECO:0000256" key="3">
    <source>
        <dbReference type="ARBA" id="ARBA00011952"/>
    </source>
</evidence>
<dbReference type="PROSITE" id="PS51463">
    <property type="entry name" value="P_GLUCOSE_ISOMERASE_3"/>
    <property type="match status" value="1"/>
</dbReference>
<name>A0AAD4SP19_9MAGN</name>
<proteinExistence type="inferred from homology"/>
<dbReference type="InterPro" id="IPR018189">
    <property type="entry name" value="Phosphoglucose_isomerase_CS"/>
</dbReference>
<dbReference type="GO" id="GO:0005829">
    <property type="term" value="C:cytosol"/>
    <property type="evidence" value="ECO:0007669"/>
    <property type="project" value="TreeGrafter"/>
</dbReference>
<keyword evidence="10" id="KW-1185">Reference proteome</keyword>
<dbReference type="GO" id="GO:0048029">
    <property type="term" value="F:monosaccharide binding"/>
    <property type="evidence" value="ECO:0007669"/>
    <property type="project" value="TreeGrafter"/>
</dbReference>
<comment type="caution">
    <text evidence="9">The sequence shown here is derived from an EMBL/GenBank/DDBJ whole genome shotgun (WGS) entry which is preliminary data.</text>
</comment>
<reference evidence="9" key="1">
    <citation type="submission" date="2022-04" db="EMBL/GenBank/DDBJ databases">
        <title>A functionally conserved STORR gene fusion in Papaver species that diverged 16.8 million years ago.</title>
        <authorList>
            <person name="Catania T."/>
        </authorList>
    </citation>
    <scope>NUCLEOTIDE SEQUENCE</scope>
    <source>
        <strain evidence="9">S-188037</strain>
    </source>
</reference>
<dbReference type="Gene3D" id="3.40.50.10490">
    <property type="entry name" value="Glucose-6-phosphate isomerase like protein, domain 1"/>
    <property type="match status" value="3"/>
</dbReference>
<evidence type="ECO:0000256" key="4">
    <source>
        <dbReference type="ARBA" id="ARBA00022432"/>
    </source>
</evidence>
<dbReference type="HAMAP" id="MF_00473">
    <property type="entry name" value="G6P_isomerase"/>
    <property type="match status" value="1"/>
</dbReference>
<dbReference type="InterPro" id="IPR046348">
    <property type="entry name" value="SIS_dom_sf"/>
</dbReference>
<dbReference type="PANTHER" id="PTHR11469:SF1">
    <property type="entry name" value="GLUCOSE-6-PHOSPHATE ISOMERASE"/>
    <property type="match status" value="1"/>
</dbReference>
<dbReference type="InterPro" id="IPR035476">
    <property type="entry name" value="SIS_PGI_1"/>
</dbReference>
<dbReference type="PRINTS" id="PR00662">
    <property type="entry name" value="G6PISOMERASE"/>
</dbReference>
<dbReference type="PROSITE" id="PS00174">
    <property type="entry name" value="P_GLUCOSE_ISOMERASE_2"/>
    <property type="match status" value="1"/>
</dbReference>
<dbReference type="GO" id="GO:0097367">
    <property type="term" value="F:carbohydrate derivative binding"/>
    <property type="evidence" value="ECO:0007669"/>
    <property type="project" value="InterPro"/>
</dbReference>
<protein>
    <recommendedName>
        <fullName evidence="3 8">Glucose-6-phosphate isomerase</fullName>
        <ecNumber evidence="3 8">5.3.1.9</ecNumber>
    </recommendedName>
</protein>
<dbReference type="CDD" id="cd05016">
    <property type="entry name" value="SIS_PGI_2"/>
    <property type="match status" value="1"/>
</dbReference>
<dbReference type="GO" id="GO:0006094">
    <property type="term" value="P:gluconeogenesis"/>
    <property type="evidence" value="ECO:0007669"/>
    <property type="project" value="UniProtKB-KW"/>
</dbReference>
<dbReference type="AlphaFoldDB" id="A0AAD4SP19"/>
<gene>
    <name evidence="9" type="ORF">MKW98_004332</name>
</gene>
<dbReference type="EC" id="5.3.1.9" evidence="3 8"/>
<dbReference type="SUPFAM" id="SSF53697">
    <property type="entry name" value="SIS domain"/>
    <property type="match status" value="1"/>
</dbReference>
<evidence type="ECO:0000256" key="2">
    <source>
        <dbReference type="ARBA" id="ARBA00006604"/>
    </source>
</evidence>
<dbReference type="GO" id="GO:0051156">
    <property type="term" value="P:glucose 6-phosphate metabolic process"/>
    <property type="evidence" value="ECO:0007669"/>
    <property type="project" value="TreeGrafter"/>
</dbReference>
<sequence>MASSVSSFCSSSSTFKSENLIKKKITSISSSIQSIREDLNISYLPLRSNLTSCSNNRFITRSIAREVPHEVISVEKKGLEKDSLLLWRRYVDWMYQHKELGLFIDVSRVGFTDEFVEEMEPKFQDAFKKMQELEKGAIANPDEGRMVGHYWLRNPALSPTPTLRSQIENSLDAICTFADDIITGKITPPAAPRFTQILSVGIGGSALGPQFVSEALAPDIPPLTIRFIDNTDPAGIDHQIAQLGSELASTLVIVISKSGGTPETRNGLLEVQKAFREAGLDFSKQGVAITQENSLLDNTARIEGWVARFPMFDWVGGRTSEMSAVGLLPAALQGIDIREMLDGASLMDEANRTTVLKDNPAALLALCWYWASGGVGAKDMVVLPYKDSLLLFSRYLQQLVMESLGKEFDLDGNRVNQGLTVYGNKGSTDQHAYIQQLRDGVHNFFVTFIEVLRDRPPGHDWELEPGVTSGDYLFGMLQGTRSALYSNDRESITVTVQEVTPRSVGALIALYERAVGIYASIVNINAYHQPGVEAGKKAAGEVLALQKRVLAVLNEASCKEPVEPLTLDEIADRCHAPEQIEMIYKIIAHMAANDRALIADGSCGSPRSVKVFGGECNVDDIFD</sequence>
<dbReference type="NCBIfam" id="NF010696">
    <property type="entry name" value="PRK14096.1"/>
    <property type="match status" value="1"/>
</dbReference>
<dbReference type="InterPro" id="IPR035482">
    <property type="entry name" value="SIS_PGI_2"/>
</dbReference>
<keyword evidence="4 8" id="KW-0312">Gluconeogenesis</keyword>
<accession>A0AAD4SP19</accession>
<dbReference type="Pfam" id="PF00342">
    <property type="entry name" value="PGI"/>
    <property type="match status" value="2"/>
</dbReference>
<evidence type="ECO:0000313" key="10">
    <source>
        <dbReference type="Proteomes" id="UP001202328"/>
    </source>
</evidence>
<evidence type="ECO:0000256" key="6">
    <source>
        <dbReference type="ARBA" id="ARBA00023235"/>
    </source>
</evidence>
<evidence type="ECO:0000256" key="7">
    <source>
        <dbReference type="ARBA" id="ARBA00029321"/>
    </source>
</evidence>
<dbReference type="InterPro" id="IPR001672">
    <property type="entry name" value="G6P_Isomerase"/>
</dbReference>
<dbReference type="CDD" id="cd05015">
    <property type="entry name" value="SIS_PGI_1"/>
    <property type="match status" value="1"/>
</dbReference>
<dbReference type="PANTHER" id="PTHR11469">
    <property type="entry name" value="GLUCOSE-6-PHOSPHATE ISOMERASE"/>
    <property type="match status" value="1"/>
</dbReference>
<dbReference type="Proteomes" id="UP001202328">
    <property type="component" value="Unassembled WGS sequence"/>
</dbReference>
<evidence type="ECO:0000256" key="8">
    <source>
        <dbReference type="RuleBase" id="RU000612"/>
    </source>
</evidence>
<evidence type="ECO:0000256" key="5">
    <source>
        <dbReference type="ARBA" id="ARBA00023152"/>
    </source>
</evidence>
<organism evidence="9 10">
    <name type="scientific">Papaver atlanticum</name>
    <dbReference type="NCBI Taxonomy" id="357466"/>
    <lineage>
        <taxon>Eukaryota</taxon>
        <taxon>Viridiplantae</taxon>
        <taxon>Streptophyta</taxon>
        <taxon>Embryophyta</taxon>
        <taxon>Tracheophyta</taxon>
        <taxon>Spermatophyta</taxon>
        <taxon>Magnoliopsida</taxon>
        <taxon>Ranunculales</taxon>
        <taxon>Papaveraceae</taxon>
        <taxon>Papaveroideae</taxon>
        <taxon>Papaver</taxon>
    </lineage>
</organism>
<dbReference type="FunFam" id="3.40.50.10490:FF:000023">
    <property type="entry name" value="Glucose-6-phosphate isomerase"/>
    <property type="match status" value="1"/>
</dbReference>
<evidence type="ECO:0000313" key="9">
    <source>
        <dbReference type="EMBL" id="KAI3915891.1"/>
    </source>
</evidence>